<dbReference type="EMBL" id="BJUA01000003">
    <property type="protein sequence ID" value="GEK17170.1"/>
    <property type="molecule type" value="Genomic_DNA"/>
</dbReference>
<dbReference type="InterPro" id="IPR017523">
    <property type="entry name" value="Rv3268"/>
</dbReference>
<dbReference type="Proteomes" id="UP000321386">
    <property type="component" value="Unassembled WGS sequence"/>
</dbReference>
<dbReference type="AlphaFoldDB" id="A0A510UVN0"/>
<dbReference type="SUPFAM" id="SSF56801">
    <property type="entry name" value="Acetyl-CoA synthetase-like"/>
    <property type="match status" value="1"/>
</dbReference>
<dbReference type="NCBIfam" id="TIGR03089">
    <property type="entry name" value="TIGR03089 family protein"/>
    <property type="match status" value="1"/>
</dbReference>
<organism evidence="2 3">
    <name type="scientific">Cellulomonas persica</name>
    <dbReference type="NCBI Taxonomy" id="76861"/>
    <lineage>
        <taxon>Bacteria</taxon>
        <taxon>Bacillati</taxon>
        <taxon>Actinomycetota</taxon>
        <taxon>Actinomycetes</taxon>
        <taxon>Micrococcales</taxon>
        <taxon>Cellulomonadaceae</taxon>
        <taxon>Cellulomonas</taxon>
    </lineage>
</organism>
<proteinExistence type="predicted"/>
<protein>
    <submittedName>
        <fullName evidence="2">Acyl-CoA synthetase</fullName>
    </submittedName>
</protein>
<evidence type="ECO:0000313" key="2">
    <source>
        <dbReference type="EMBL" id="GEK17170.1"/>
    </source>
</evidence>
<dbReference type="OrthoDB" id="3396763at2"/>
<gene>
    <name evidence="2" type="ORF">CPE01_09030</name>
</gene>
<evidence type="ECO:0000313" key="3">
    <source>
        <dbReference type="Proteomes" id="UP000321386"/>
    </source>
</evidence>
<dbReference type="RefSeq" id="WP_146805432.1">
    <property type="nucleotide sequence ID" value="NZ_BJUA01000003.1"/>
</dbReference>
<accession>A0A510UVN0</accession>
<evidence type="ECO:0000256" key="1">
    <source>
        <dbReference type="SAM" id="MobiDB-lite"/>
    </source>
</evidence>
<sequence length="276" mass="28748">MTSERVPAPSTAPTDVPAILRLLTADPGRPRLTWYGDDGERVELSGAVLENWVNKTTNLLVEELDAGPGTRVGLELPAHWRTVLWALAAWRAGATVVLPGPDGHAPGDLDVLVTSRPQPPVAAGRGPALVVVTLAALARRAVDRVPAGAIDAAAAVMTYGDRLGWVPPADPTADALERADAAAVTHAGLATWWTAGEPRERVLLAASSDVGAWLAQVVGSLAADGSLVLLSPARTAPPADTPTAADDQREDAQGRARAWLARLAADERVTRELVGT</sequence>
<feature type="compositionally biased region" description="Low complexity" evidence="1">
    <location>
        <begin position="236"/>
        <end position="245"/>
    </location>
</feature>
<dbReference type="Gene3D" id="3.40.50.12780">
    <property type="entry name" value="N-terminal domain of ligase-like"/>
    <property type="match status" value="1"/>
</dbReference>
<comment type="caution">
    <text evidence="2">The sequence shown here is derived from an EMBL/GenBank/DDBJ whole genome shotgun (WGS) entry which is preliminary data.</text>
</comment>
<keyword evidence="3" id="KW-1185">Reference proteome</keyword>
<dbReference type="InterPro" id="IPR042099">
    <property type="entry name" value="ANL_N_sf"/>
</dbReference>
<name>A0A510UVN0_9CELL</name>
<reference evidence="2 3" key="1">
    <citation type="submission" date="2019-07" db="EMBL/GenBank/DDBJ databases">
        <title>Whole genome shotgun sequence of Cellulomonas persica NBRC 101101.</title>
        <authorList>
            <person name="Hosoyama A."/>
            <person name="Uohara A."/>
            <person name="Ohji S."/>
            <person name="Ichikawa N."/>
        </authorList>
    </citation>
    <scope>NUCLEOTIDE SEQUENCE [LARGE SCALE GENOMIC DNA]</scope>
    <source>
        <strain evidence="2 3">NBRC 101101</strain>
    </source>
</reference>
<feature type="region of interest" description="Disordered" evidence="1">
    <location>
        <begin position="233"/>
        <end position="255"/>
    </location>
</feature>